<evidence type="ECO:0000313" key="4">
    <source>
        <dbReference type="Proteomes" id="UP000189733"/>
    </source>
</evidence>
<dbReference type="PROSITE" id="PS51257">
    <property type="entry name" value="PROKAR_LIPOPROTEIN"/>
    <property type="match status" value="1"/>
</dbReference>
<dbReference type="AlphaFoldDB" id="A0A1T4VII4"/>
<dbReference type="Gene3D" id="3.40.50.11550">
    <property type="match status" value="1"/>
</dbReference>
<evidence type="ECO:0000256" key="1">
    <source>
        <dbReference type="SAM" id="SignalP"/>
    </source>
</evidence>
<keyword evidence="1" id="KW-0732">Signal</keyword>
<dbReference type="CDD" id="cd14727">
    <property type="entry name" value="ChanN-like"/>
    <property type="match status" value="1"/>
</dbReference>
<sequence>MGLTPRFFSYLTRLGAVVLVAAALGACAPHRPVSGPVPEVPSVAPGTFLSAQGDVFPLDRLAAFAGQADYVLLGEGHASACDHLAQARMLEALCRAACEAGRPVPALGLEMVSVDHQPVLDRFNSGEIGADGLAKALDWKKVWGYGYELYRPVFEVAEAQNMPLVALNVPRRVTRTVGREGTDALTKADRVFLPKKILPPSREQQEFLQEQFALHQKMMKGAPERMQASVSRFQTVQSIWDTAMAENAMKARHSFVRPIAIIVGSGHVEYGWGIEHRLATLDPEAQVYSIAPWRGGDAPEPDLADAFFYCPPRQTLKLGLVVEMKSCGAQVVSIAAGSRAEKAGLKEGDCIVRAQGMPVEALWTLHKAAVRANREDKGRLRFDVLREGTSHHLTIQLSRTSRKGTTVAPTGTP</sequence>
<feature type="signal peptide" evidence="1">
    <location>
        <begin position="1"/>
        <end position="28"/>
    </location>
</feature>
<dbReference type="STRING" id="1121442.SAMN02745702_00384"/>
<dbReference type="InterPro" id="IPR036034">
    <property type="entry name" value="PDZ_sf"/>
</dbReference>
<dbReference type="Pfam" id="PF13180">
    <property type="entry name" value="PDZ_2"/>
    <property type="match status" value="1"/>
</dbReference>
<dbReference type="OrthoDB" id="9795827at2"/>
<reference evidence="3 4" key="1">
    <citation type="submission" date="2017-02" db="EMBL/GenBank/DDBJ databases">
        <authorList>
            <person name="Peterson S.W."/>
        </authorList>
    </citation>
    <scope>NUCLEOTIDE SEQUENCE [LARGE SCALE GENOMIC DNA]</scope>
    <source>
        <strain evidence="3 4">DSM 18034</strain>
    </source>
</reference>
<accession>A0A1T4VII4</accession>
<keyword evidence="4" id="KW-1185">Reference proteome</keyword>
<dbReference type="SMART" id="SM00228">
    <property type="entry name" value="PDZ"/>
    <property type="match status" value="1"/>
</dbReference>
<evidence type="ECO:0000313" key="3">
    <source>
        <dbReference type="EMBL" id="SKA64698.1"/>
    </source>
</evidence>
<dbReference type="SUPFAM" id="SSF50156">
    <property type="entry name" value="PDZ domain-like"/>
    <property type="match status" value="1"/>
</dbReference>
<feature type="chain" id="PRO_5012956246" evidence="1">
    <location>
        <begin position="29"/>
        <end position="413"/>
    </location>
</feature>
<proteinExistence type="predicted"/>
<dbReference type="RefSeq" id="WP_078683694.1">
    <property type="nucleotide sequence ID" value="NZ_FUYA01000001.1"/>
</dbReference>
<name>A0A1T4VII4_9BACT</name>
<dbReference type="InterPro" id="IPR007314">
    <property type="entry name" value="Cofac_haem-bd_dom"/>
</dbReference>
<organism evidence="3 4">
    <name type="scientific">Desulfobaculum bizertense DSM 18034</name>
    <dbReference type="NCBI Taxonomy" id="1121442"/>
    <lineage>
        <taxon>Bacteria</taxon>
        <taxon>Pseudomonadati</taxon>
        <taxon>Thermodesulfobacteriota</taxon>
        <taxon>Desulfovibrionia</taxon>
        <taxon>Desulfovibrionales</taxon>
        <taxon>Desulfovibrionaceae</taxon>
        <taxon>Desulfobaculum</taxon>
    </lineage>
</organism>
<dbReference type="PROSITE" id="PS50106">
    <property type="entry name" value="PDZ"/>
    <property type="match status" value="1"/>
</dbReference>
<dbReference type="Gene3D" id="2.30.42.10">
    <property type="match status" value="1"/>
</dbReference>
<dbReference type="InterPro" id="IPR001478">
    <property type="entry name" value="PDZ"/>
</dbReference>
<feature type="domain" description="PDZ" evidence="2">
    <location>
        <begin position="318"/>
        <end position="388"/>
    </location>
</feature>
<protein>
    <submittedName>
        <fullName evidence="3">Uncharacterized iron-regulated protein</fullName>
    </submittedName>
</protein>
<evidence type="ECO:0000259" key="2">
    <source>
        <dbReference type="PROSITE" id="PS50106"/>
    </source>
</evidence>
<dbReference type="Pfam" id="PF04187">
    <property type="entry name" value="Cofac_haem_bdg"/>
    <property type="match status" value="1"/>
</dbReference>
<dbReference type="SUPFAM" id="SSF159501">
    <property type="entry name" value="EreA/ChaN-like"/>
    <property type="match status" value="1"/>
</dbReference>
<gene>
    <name evidence="3" type="ORF">SAMN02745702_00384</name>
</gene>
<dbReference type="Proteomes" id="UP000189733">
    <property type="component" value="Unassembled WGS sequence"/>
</dbReference>
<dbReference type="EMBL" id="FUYA01000001">
    <property type="protein sequence ID" value="SKA64698.1"/>
    <property type="molecule type" value="Genomic_DNA"/>
</dbReference>